<dbReference type="AlphaFoldDB" id="A0AAD4P125"/>
<feature type="compositionally biased region" description="Polar residues" evidence="2">
    <location>
        <begin position="411"/>
        <end position="423"/>
    </location>
</feature>
<feature type="compositionally biased region" description="Polar residues" evidence="2">
    <location>
        <begin position="456"/>
        <end position="466"/>
    </location>
</feature>
<protein>
    <submittedName>
        <fullName evidence="3">Uncharacterized protein</fullName>
    </submittedName>
</protein>
<dbReference type="PANTHER" id="PTHR34380">
    <property type="entry name" value="BNAA03G12380D PROTEIN"/>
    <property type="match status" value="1"/>
</dbReference>
<feature type="compositionally biased region" description="Basic and acidic residues" evidence="2">
    <location>
        <begin position="394"/>
        <end position="403"/>
    </location>
</feature>
<comment type="caution">
    <text evidence="3">The sequence shown here is derived from an EMBL/GenBank/DDBJ whole genome shotgun (WGS) entry which is preliminary data.</text>
</comment>
<proteinExistence type="predicted"/>
<feature type="region of interest" description="Disordered" evidence="2">
    <location>
        <begin position="367"/>
        <end position="423"/>
    </location>
</feature>
<evidence type="ECO:0000256" key="1">
    <source>
        <dbReference type="SAM" id="Coils"/>
    </source>
</evidence>
<feature type="region of interest" description="Disordered" evidence="2">
    <location>
        <begin position="456"/>
        <end position="487"/>
    </location>
</feature>
<keyword evidence="4" id="KW-1185">Reference proteome</keyword>
<sequence>MEFDKVIKLEETGSENFLNGGVKVKKEYGDCIGCFDFQDKLKKANDKCAYLELDIGKKDSVIKGLEGKVGFMELEKLEIVDEVRKLKQRNEELEKSIRDSKEEHDKFTLLMTENRVLEFEKKNVEGDLEVWKVKCKELEVQIMELEKKPSAGITKAGMDSHELCFGKKIHGGCLPSGFNVAGGLPSAAQIETVKNANQGTLPISTPSKHGADMDGFKGGQRCEIKSTVRKGLDFAAESSPLQNFSPSTPGGGPPFGPIYIGDSDDDLEIVHEPVPDVDCKGQGKVKRPSGDAIPLESTLDVGELTLKNKYEPIFEYQSDEEETSCFTAGQPSRTPKRRKLRKGVAHVVISESESDDNVPISRLRGMNRLTRGPVNGSCSGDNTRNLTPRRRLQRVGDIEDKSISGKCSRKCSGNQNNSGISENMNETVLEDEMEEDDSSSEGESLGGFIVESSDVSDCGSGSNGNDMSEHDGSLSGDSSDESESASESSIRYDKIISGFRRERKDKLKWEYESDMLADFGKSAELCMKAICVLYRQQTSEEKSFKATIHRNGRGFNQIHAFSGTALAEFLTDGDPHADMNKTVEELQKFNSKGVEQCQKLATHYSKQLFEIYKNEEDPLFHP</sequence>
<feature type="compositionally biased region" description="Polar residues" evidence="2">
    <location>
        <begin position="376"/>
        <end position="386"/>
    </location>
</feature>
<feature type="coiled-coil region" evidence="1">
    <location>
        <begin position="76"/>
        <end position="148"/>
    </location>
</feature>
<organism evidence="3 4">
    <name type="scientific">Perilla frutescens var. hirtella</name>
    <name type="common">Perilla citriodora</name>
    <name type="synonym">Perilla setoyensis</name>
    <dbReference type="NCBI Taxonomy" id="608512"/>
    <lineage>
        <taxon>Eukaryota</taxon>
        <taxon>Viridiplantae</taxon>
        <taxon>Streptophyta</taxon>
        <taxon>Embryophyta</taxon>
        <taxon>Tracheophyta</taxon>
        <taxon>Spermatophyta</taxon>
        <taxon>Magnoliopsida</taxon>
        <taxon>eudicotyledons</taxon>
        <taxon>Gunneridae</taxon>
        <taxon>Pentapetalae</taxon>
        <taxon>asterids</taxon>
        <taxon>lamiids</taxon>
        <taxon>Lamiales</taxon>
        <taxon>Lamiaceae</taxon>
        <taxon>Nepetoideae</taxon>
        <taxon>Elsholtzieae</taxon>
        <taxon>Perilla</taxon>
    </lineage>
</organism>
<dbReference type="Proteomes" id="UP001190926">
    <property type="component" value="Unassembled WGS sequence"/>
</dbReference>
<reference evidence="3 4" key="1">
    <citation type="journal article" date="2021" name="Nat. Commun.">
        <title>Incipient diploidization of the medicinal plant Perilla within 10,000 years.</title>
        <authorList>
            <person name="Zhang Y."/>
            <person name="Shen Q."/>
            <person name="Leng L."/>
            <person name="Zhang D."/>
            <person name="Chen S."/>
            <person name="Shi Y."/>
            <person name="Ning Z."/>
            <person name="Chen S."/>
        </authorList>
    </citation>
    <scope>NUCLEOTIDE SEQUENCE [LARGE SCALE GENOMIC DNA]</scope>
    <source>
        <strain evidence="4">cv. PC099</strain>
    </source>
</reference>
<dbReference type="EMBL" id="SDAM02001444">
    <property type="protein sequence ID" value="KAH6822220.1"/>
    <property type="molecule type" value="Genomic_DNA"/>
</dbReference>
<evidence type="ECO:0000256" key="2">
    <source>
        <dbReference type="SAM" id="MobiDB-lite"/>
    </source>
</evidence>
<evidence type="ECO:0000313" key="4">
    <source>
        <dbReference type="Proteomes" id="UP001190926"/>
    </source>
</evidence>
<gene>
    <name evidence="3" type="ORF">C2S53_006310</name>
</gene>
<dbReference type="PANTHER" id="PTHR34380:SF1">
    <property type="entry name" value="OS01G0221300 PROTEIN"/>
    <property type="match status" value="1"/>
</dbReference>
<accession>A0AAD4P125</accession>
<keyword evidence="1" id="KW-0175">Coiled coil</keyword>
<name>A0AAD4P125_PERFH</name>
<evidence type="ECO:0000313" key="3">
    <source>
        <dbReference type="EMBL" id="KAH6822220.1"/>
    </source>
</evidence>